<keyword evidence="2" id="KW-1185">Reference proteome</keyword>
<dbReference type="EMBL" id="RRCN01000001">
    <property type="protein sequence ID" value="RRJ61851.1"/>
    <property type="molecule type" value="Genomic_DNA"/>
</dbReference>
<proteinExistence type="predicted"/>
<sequence length="215" mass="24562">MIITLDISNEEFDGIVADDGEFSPVIFLNFPSDLRGIYEFELMNTVINIYDFKDQLQSLGIGTEEDSLFVYGKIYVRIEGVKGADFKFVEGDFHTGRRRYHSWPYTINEGDVVCKCGGRLSFLEDCYASIMIVTESRPKITLTFNLEETVPFDFMKSRSIELAHTLKAGHTYTNSPGKMFNHSFFREHFGSGRKAIRSEAMAIVVSKKSCLNRRL</sequence>
<gene>
    <name evidence="1" type="ORF">EHV15_01820</name>
</gene>
<evidence type="ECO:0000313" key="2">
    <source>
        <dbReference type="Proteomes" id="UP000267017"/>
    </source>
</evidence>
<accession>A0A3P3TUP0</accession>
<name>A0A3P3TUP0_9BACL</name>
<organism evidence="1 2">
    <name type="scientific">Paenibacillus oralis</name>
    <dbReference type="NCBI Taxonomy" id="2490856"/>
    <lineage>
        <taxon>Bacteria</taxon>
        <taxon>Bacillati</taxon>
        <taxon>Bacillota</taxon>
        <taxon>Bacilli</taxon>
        <taxon>Bacillales</taxon>
        <taxon>Paenibacillaceae</taxon>
        <taxon>Paenibacillus</taxon>
    </lineage>
</organism>
<dbReference type="AlphaFoldDB" id="A0A3P3TUP0"/>
<comment type="caution">
    <text evidence="1">The sequence shown here is derived from an EMBL/GenBank/DDBJ whole genome shotgun (WGS) entry which is preliminary data.</text>
</comment>
<protein>
    <submittedName>
        <fullName evidence="1">Uncharacterized protein</fullName>
    </submittedName>
</protein>
<dbReference type="RefSeq" id="WP_128629775.1">
    <property type="nucleotide sequence ID" value="NZ_RRCN01000001.1"/>
</dbReference>
<dbReference type="Proteomes" id="UP000267017">
    <property type="component" value="Unassembled WGS sequence"/>
</dbReference>
<dbReference type="OrthoDB" id="2595304at2"/>
<evidence type="ECO:0000313" key="1">
    <source>
        <dbReference type="EMBL" id="RRJ61851.1"/>
    </source>
</evidence>
<reference evidence="1 2" key="1">
    <citation type="submission" date="2018-11" db="EMBL/GenBank/DDBJ databases">
        <title>Genome sequencing of Paenibacillus sp. KCOM 3021 (= ChDC PVNT-B20).</title>
        <authorList>
            <person name="Kook J.-K."/>
            <person name="Park S.-N."/>
            <person name="Lim Y.K."/>
        </authorList>
    </citation>
    <scope>NUCLEOTIDE SEQUENCE [LARGE SCALE GENOMIC DNA]</scope>
    <source>
        <strain evidence="1 2">KCOM 3021</strain>
    </source>
</reference>